<comment type="caution">
    <text evidence="2">The sequence shown here is derived from an EMBL/GenBank/DDBJ whole genome shotgun (WGS) entry which is preliminary data.</text>
</comment>
<dbReference type="AlphaFoldDB" id="A0A368UZG5"/>
<reference evidence="2 3" key="1">
    <citation type="submission" date="2018-07" db="EMBL/GenBank/DDBJ databases">
        <title>Freshwater and sediment microbial communities from various areas in North America, analyzing microbe dynamics in response to fracking.</title>
        <authorList>
            <person name="Lamendella R."/>
        </authorList>
    </citation>
    <scope>NUCLEOTIDE SEQUENCE [LARGE SCALE GENOMIC DNA]</scope>
    <source>
        <strain evidence="2 3">114E</strain>
        <strain evidence="1 4">114E_o</strain>
    </source>
</reference>
<dbReference type="Proteomes" id="UP000252795">
    <property type="component" value="Unassembled WGS sequence"/>
</dbReference>
<evidence type="ECO:0000313" key="4">
    <source>
        <dbReference type="Proteomes" id="UP000253065"/>
    </source>
</evidence>
<name>A0A368UZG5_MARNT</name>
<keyword evidence="4" id="KW-1185">Reference proteome</keyword>
<sequence>MDAPTPGTRRARWIVGLVLLTFLAGCSQTRLAYRYADWGVVWWVEDYISLTGEQEAQLSQDLEALRQWHCSAELPRYQQWLAVLKSDLAEGTPSEATVLFHQEQLMDFLPELLERATPVAVNLLSSLSDEQVAQLADNMAEKQQELEQEMLEGTPAQTAQARSERTIERIERWLGDLNQQQRAIVENWSANRGRQTEIWLTGRRNWQLALLDTLERRRQSGFTEQVNELLVHSERARGAEYQAMLAESRVAMAGLMHDLLQAGDSRHQDQLLARASELKGDFAALTCS</sequence>
<dbReference type="PIRSF" id="PIRSF028200">
    <property type="entry name" value="UCP028200"/>
    <property type="match status" value="1"/>
</dbReference>
<organism evidence="2 3">
    <name type="scientific">Marinobacter nauticus</name>
    <name type="common">Marinobacter hydrocarbonoclasticus</name>
    <name type="synonym">Marinobacter aquaeolei</name>
    <dbReference type="NCBI Taxonomy" id="2743"/>
    <lineage>
        <taxon>Bacteria</taxon>
        <taxon>Pseudomonadati</taxon>
        <taxon>Pseudomonadota</taxon>
        <taxon>Gammaproteobacteria</taxon>
        <taxon>Pseudomonadales</taxon>
        <taxon>Marinobacteraceae</taxon>
        <taxon>Marinobacter</taxon>
    </lineage>
</organism>
<evidence type="ECO:0008006" key="5">
    <source>
        <dbReference type="Google" id="ProtNLM"/>
    </source>
</evidence>
<dbReference type="EMBL" id="QPJB01000006">
    <property type="protein sequence ID" value="RCW34216.1"/>
    <property type="molecule type" value="Genomic_DNA"/>
</dbReference>
<gene>
    <name evidence="2" type="ORF">DET51_106258</name>
    <name evidence="1" type="ORF">DET64_106257</name>
</gene>
<proteinExistence type="predicted"/>
<protein>
    <recommendedName>
        <fullName evidence="5">DUF3549 domain-containing protein</fullName>
    </recommendedName>
</protein>
<dbReference type="Pfam" id="PF19795">
    <property type="entry name" value="DUF6279"/>
    <property type="match status" value="1"/>
</dbReference>
<evidence type="ECO:0000313" key="1">
    <source>
        <dbReference type="EMBL" id="RBP73396.1"/>
    </source>
</evidence>
<dbReference type="RefSeq" id="WP_113879901.1">
    <property type="nucleotide sequence ID" value="NZ_QNSA01000006.1"/>
</dbReference>
<dbReference type="EMBL" id="QNSA01000006">
    <property type="protein sequence ID" value="RBP73396.1"/>
    <property type="molecule type" value="Genomic_DNA"/>
</dbReference>
<accession>A0A368UZG5</accession>
<dbReference type="InterPro" id="IPR016875">
    <property type="entry name" value="UCP028200"/>
</dbReference>
<dbReference type="Proteomes" id="UP000253065">
    <property type="component" value="Unassembled WGS sequence"/>
</dbReference>
<evidence type="ECO:0000313" key="3">
    <source>
        <dbReference type="Proteomes" id="UP000252795"/>
    </source>
</evidence>
<evidence type="ECO:0000313" key="2">
    <source>
        <dbReference type="EMBL" id="RCW34216.1"/>
    </source>
</evidence>